<dbReference type="InterPro" id="IPR029312">
    <property type="entry name" value="FANCI_HD2"/>
</dbReference>
<dbReference type="Pfam" id="PF14676">
    <property type="entry name" value="FANCI_S2"/>
    <property type="match status" value="1"/>
</dbReference>
<dbReference type="GO" id="GO:0006281">
    <property type="term" value="P:DNA repair"/>
    <property type="evidence" value="ECO:0007669"/>
    <property type="project" value="InterPro"/>
</dbReference>
<dbReference type="Pfam" id="PF14675">
    <property type="entry name" value="FANCI_S1"/>
    <property type="match status" value="1"/>
</dbReference>
<reference evidence="7 8" key="1">
    <citation type="submission" date="2019-12" db="EMBL/GenBank/DDBJ databases">
        <authorList>
            <person name="Alioto T."/>
            <person name="Alioto T."/>
            <person name="Gomez Garrido J."/>
        </authorList>
    </citation>
    <scope>NUCLEOTIDE SEQUENCE [LARGE SCALE GENOMIC DNA]</scope>
</reference>
<proteinExistence type="predicted"/>
<evidence type="ECO:0000259" key="6">
    <source>
        <dbReference type="Pfam" id="PF14680"/>
    </source>
</evidence>
<gene>
    <name evidence="7" type="ORF">OLEA9_A032131</name>
</gene>
<dbReference type="PANTHER" id="PTHR21818">
    <property type="entry name" value="BC025462 PROTEIN"/>
    <property type="match status" value="1"/>
</dbReference>
<accession>A0A8S0RLL0</accession>
<dbReference type="InterPro" id="IPR029310">
    <property type="entry name" value="FANCI_HD1"/>
</dbReference>
<evidence type="ECO:0000256" key="1">
    <source>
        <dbReference type="SAM" id="MobiDB-lite"/>
    </source>
</evidence>
<feature type="compositionally biased region" description="Polar residues" evidence="1">
    <location>
        <begin position="837"/>
        <end position="846"/>
    </location>
</feature>
<feature type="domain" description="FANCI helical" evidence="5">
    <location>
        <begin position="307"/>
        <end position="388"/>
    </location>
</feature>
<feature type="compositionally biased region" description="Polar residues" evidence="1">
    <location>
        <begin position="1359"/>
        <end position="1369"/>
    </location>
</feature>
<dbReference type="PANTHER" id="PTHR21818:SF0">
    <property type="entry name" value="FANCONI ANEMIA GROUP I PROTEIN"/>
    <property type="match status" value="1"/>
</dbReference>
<dbReference type="InterPro" id="IPR026171">
    <property type="entry name" value="FANCI"/>
</dbReference>
<comment type="caution">
    <text evidence="7">The sequence shown here is derived from an EMBL/GenBank/DDBJ whole genome shotgun (WGS) entry which is preliminary data.</text>
</comment>
<feature type="domain" description="FANCI solenoid 1" evidence="2">
    <location>
        <begin position="134"/>
        <end position="301"/>
    </location>
</feature>
<dbReference type="GO" id="GO:0070182">
    <property type="term" value="F:DNA polymerase binding"/>
    <property type="evidence" value="ECO:0007669"/>
    <property type="project" value="TreeGrafter"/>
</dbReference>
<evidence type="ECO:0000259" key="2">
    <source>
        <dbReference type="Pfam" id="PF14675"/>
    </source>
</evidence>
<dbReference type="InterPro" id="IPR029315">
    <property type="entry name" value="FANCI_S2"/>
</dbReference>
<feature type="region of interest" description="Disordered" evidence="1">
    <location>
        <begin position="1340"/>
        <end position="1430"/>
    </location>
</feature>
<evidence type="ECO:0000259" key="3">
    <source>
        <dbReference type="Pfam" id="PF14676"/>
    </source>
</evidence>
<feature type="region of interest" description="Disordered" evidence="1">
    <location>
        <begin position="1"/>
        <end position="30"/>
    </location>
</feature>
<evidence type="ECO:0000313" key="7">
    <source>
        <dbReference type="EMBL" id="CAA2980083.1"/>
    </source>
</evidence>
<feature type="compositionally biased region" description="Acidic residues" evidence="1">
    <location>
        <begin position="1348"/>
        <end position="1358"/>
    </location>
</feature>
<feature type="region of interest" description="Disordered" evidence="1">
    <location>
        <begin position="812"/>
        <end position="846"/>
    </location>
</feature>
<feature type="domain" description="FANCI solenoid 2" evidence="3">
    <location>
        <begin position="401"/>
        <end position="555"/>
    </location>
</feature>
<sequence>MSRATATTAPSKPSSATANNHPPQPQSSPMTDVELVQLAQLHHRPISSQPTPVHLPPFLLSESSHPTLLSYLDSRAASVNSSSAVAEYISALFSLTSHHPSVLSALLPSLLLSYLPLFTSRKIPHDHHSLSTLQLFAVHLDAIEITKIPETINLIIMYLHDVKDFEDAHVLVLLPKCLELVRISNEIEKPIEYINSVIDGLLNCEWSKVVLVKLVEIIRDVSCIDKGIKRDFLEKVFNGMQNNIEMQDLPGLVYQLLVLASKGFNKRDVIEGIVSFFGGKIKGGSIMRQVEGTVLLHVNFAVKQDPSLGQEVLGLVRSDSRALNHFTVALLLSVARIRRFSESAIGVLRTALFNAYKDYNFAKVCKWLSDELKEEYLQNARVIEKAVLKAVNESHYGREHIVPSIVQFGFGLLEGVEEGNQKKLSKSDGLMGSEELATQVLKSLFEVHDMARNEIIEQCKFRILSLKPERGHPVIRLLGYLALIHPHPVLDHVSHLKEMLDYFTFMHGKISSHLVIVLLPLIKINRILQDYTILVLRKAMFRRESSVRLAATGAIIDLILACKQSKGDRLFSFQESSSQASCSQPAEIHHATGAGLFEELSGLLQRCLYQQASVREVLYHGLVKLVLVDHLFVEAVFDFLLPHFLRFYREDADVPLAIDLCTKLDSGGVCIEEPLDCLMFCISLILFLQPHCRSDTLPDSGACFGFSITQENEAGKVLSGESFSNALVKIRKFLRNENLEGLLCKSQNSGSTPIEDEKLRCRAILLLGIVEVMLNIIVTELEKATEVNKMELESELSILVGFYESLEKHTSISRPSNGIRRGTVRPTASDAADRLASGSTKPSSERTPLLAIPSICQLLKMALESLTRDSSRTGAASQNQMQLSTGEASAPNSELLSSVLNICFRQLKLFSFPDKDDPWKTLIYGDIKLLGSPLLKIIWCLKSDTDKKKKEAEGRKDVEDRRELIHLGLLCLKKLIEISLYSLKYVGLIDDLVSSPGLEQESIHSMEFHCIDGCKLAEGIDDQNTRIKELFIKMNIKPLLTKFLAFSFFHEAQILCDITAMIGNKLPEERRNLVAMWAISVCKNSDVSNSKVAKSLVSLAVSLSSPPGDLLVAQEMAAELSKVKGSDDSDPLEKSETFSVINKSTDDAIASIVLQLAESTIVDMDWIVARLNTYHTATRKGIPPRQMGIFASGSVLEDTLYSRAEALVKVLSFFVAMTLKDPQAEYLLRIAAKFYKNLARISKLCIASKGCKQVLPSLNYQKLVEITCRQLTAPIYNFVSQMQQSQQESNKSRGLVNKIKRENRCIPDLIFQIEDYEKYLIQLSKITKINLLRHAKRSTSRDFKIVEPSEDALEDDNPNQEPENYNINDAESESSKESGNEETEETECVRAPESNPLAAEDSESEDDATLPKTKRAKMGSIVHESSDEEA</sequence>
<dbReference type="EMBL" id="CACTIH010003640">
    <property type="protein sequence ID" value="CAA2980083.1"/>
    <property type="molecule type" value="Genomic_DNA"/>
</dbReference>
<keyword evidence="8" id="KW-1185">Reference proteome</keyword>
<protein>
    <recommendedName>
        <fullName evidence="9">Fanconi anemia group I protein</fullName>
    </recommendedName>
</protein>
<dbReference type="Pfam" id="PF14680">
    <property type="entry name" value="FANCI_HD2"/>
    <property type="match status" value="1"/>
</dbReference>
<organism evidence="7 8">
    <name type="scientific">Olea europaea subsp. europaea</name>
    <dbReference type="NCBI Taxonomy" id="158383"/>
    <lineage>
        <taxon>Eukaryota</taxon>
        <taxon>Viridiplantae</taxon>
        <taxon>Streptophyta</taxon>
        <taxon>Embryophyta</taxon>
        <taxon>Tracheophyta</taxon>
        <taxon>Spermatophyta</taxon>
        <taxon>Magnoliopsida</taxon>
        <taxon>eudicotyledons</taxon>
        <taxon>Gunneridae</taxon>
        <taxon>Pentapetalae</taxon>
        <taxon>asterids</taxon>
        <taxon>lamiids</taxon>
        <taxon>Lamiales</taxon>
        <taxon>Oleaceae</taxon>
        <taxon>Oleeae</taxon>
        <taxon>Olea</taxon>
    </lineage>
</organism>
<feature type="domain" description="FANCI helical" evidence="6">
    <location>
        <begin position="574"/>
        <end position="810"/>
    </location>
</feature>
<dbReference type="InterPro" id="IPR029308">
    <property type="entry name" value="FANCI_S1"/>
</dbReference>
<dbReference type="Pfam" id="PF14678">
    <property type="entry name" value="FANCI_S4"/>
    <property type="match status" value="1"/>
</dbReference>
<feature type="domain" description="FANCI solenoid 4" evidence="4">
    <location>
        <begin position="1112"/>
        <end position="1348"/>
    </location>
</feature>
<dbReference type="Proteomes" id="UP000594638">
    <property type="component" value="Unassembled WGS sequence"/>
</dbReference>
<name>A0A8S0RLL0_OLEEU</name>
<dbReference type="Pfam" id="PF14679">
    <property type="entry name" value="FANCI_HD1"/>
    <property type="match status" value="1"/>
</dbReference>
<evidence type="ECO:0000259" key="4">
    <source>
        <dbReference type="Pfam" id="PF14678"/>
    </source>
</evidence>
<feature type="compositionally biased region" description="Polar residues" evidence="1">
    <location>
        <begin position="1"/>
        <end position="21"/>
    </location>
</feature>
<dbReference type="InterPro" id="IPR029314">
    <property type="entry name" value="FANCI_S4"/>
</dbReference>
<evidence type="ECO:0008006" key="9">
    <source>
        <dbReference type="Google" id="ProtNLM"/>
    </source>
</evidence>
<evidence type="ECO:0000313" key="8">
    <source>
        <dbReference type="Proteomes" id="UP000594638"/>
    </source>
</evidence>
<dbReference type="OrthoDB" id="195089at2759"/>
<evidence type="ECO:0000259" key="5">
    <source>
        <dbReference type="Pfam" id="PF14679"/>
    </source>
</evidence>
<dbReference type="Gramene" id="OE9A032131T1">
    <property type="protein sequence ID" value="OE9A032131C1"/>
    <property type="gene ID" value="OE9A032131"/>
</dbReference>